<gene>
    <name evidence="2" type="ORF">BGAL_0211g00220</name>
</gene>
<reference evidence="2 3" key="1">
    <citation type="submission" date="2017-12" db="EMBL/GenBank/DDBJ databases">
        <title>Comparative genomics of Botrytis spp.</title>
        <authorList>
            <person name="Valero-Jimenez C.A."/>
            <person name="Tapia P."/>
            <person name="Veloso J."/>
            <person name="Silva-Moreno E."/>
            <person name="Staats M."/>
            <person name="Valdes J.H."/>
            <person name="Van Kan J.A.L."/>
        </authorList>
    </citation>
    <scope>NUCLEOTIDE SEQUENCE [LARGE SCALE GENOMIC DNA]</scope>
    <source>
        <strain evidence="2 3">MUCL435</strain>
    </source>
</reference>
<organism evidence="2 3">
    <name type="scientific">Botrytis galanthina</name>
    <dbReference type="NCBI Taxonomy" id="278940"/>
    <lineage>
        <taxon>Eukaryota</taxon>
        <taxon>Fungi</taxon>
        <taxon>Dikarya</taxon>
        <taxon>Ascomycota</taxon>
        <taxon>Pezizomycotina</taxon>
        <taxon>Leotiomycetes</taxon>
        <taxon>Helotiales</taxon>
        <taxon>Sclerotiniaceae</taxon>
        <taxon>Botrytis</taxon>
    </lineage>
</organism>
<evidence type="ECO:0000256" key="1">
    <source>
        <dbReference type="SAM" id="MobiDB-lite"/>
    </source>
</evidence>
<feature type="compositionally biased region" description="Acidic residues" evidence="1">
    <location>
        <begin position="106"/>
        <end position="117"/>
    </location>
</feature>
<proteinExistence type="predicted"/>
<feature type="compositionally biased region" description="Basic and acidic residues" evidence="1">
    <location>
        <begin position="126"/>
        <end position="142"/>
    </location>
</feature>
<dbReference type="EMBL" id="PQXL01000211">
    <property type="protein sequence ID" value="THV49113.1"/>
    <property type="molecule type" value="Genomic_DNA"/>
</dbReference>
<accession>A0A4S8QUY9</accession>
<feature type="region of interest" description="Disordered" evidence="1">
    <location>
        <begin position="87"/>
        <end position="142"/>
    </location>
</feature>
<evidence type="ECO:0000313" key="3">
    <source>
        <dbReference type="Proteomes" id="UP000308671"/>
    </source>
</evidence>
<dbReference type="AlphaFoldDB" id="A0A4S8QUY9"/>
<protein>
    <submittedName>
        <fullName evidence="2">Uncharacterized protein</fullName>
    </submittedName>
</protein>
<name>A0A4S8QUY9_9HELO</name>
<evidence type="ECO:0000313" key="2">
    <source>
        <dbReference type="EMBL" id="THV49113.1"/>
    </source>
</evidence>
<comment type="caution">
    <text evidence="2">The sequence shown here is derived from an EMBL/GenBank/DDBJ whole genome shotgun (WGS) entry which is preliminary data.</text>
</comment>
<keyword evidence="3" id="KW-1185">Reference proteome</keyword>
<dbReference type="Proteomes" id="UP000308671">
    <property type="component" value="Unassembled WGS sequence"/>
</dbReference>
<sequence>MIDVSKRRFYGVTGVDEKHPVLTATMEEFKEYFKFLVAVEVIIKANDGNYPDELDERAGPEHDCADKSMPELEKLALVLSPEDTLALKDAPNSDSYDDVMPALERESEEDVMPDLEGENGNIVRRGSAERNKNREKALWYEP</sequence>